<dbReference type="InterPro" id="IPR037175">
    <property type="entry name" value="KFase_sf"/>
</dbReference>
<evidence type="ECO:0000313" key="1">
    <source>
        <dbReference type="EMBL" id="KAB3522825.1"/>
    </source>
</evidence>
<dbReference type="PANTHER" id="PTHR43564:SF2">
    <property type="entry name" value="BLR6059 PROTEIN"/>
    <property type="match status" value="1"/>
</dbReference>
<dbReference type="Pfam" id="PF04199">
    <property type="entry name" value="Cyclase"/>
    <property type="match status" value="1"/>
</dbReference>
<gene>
    <name evidence="1" type="ORF">F8377_01250</name>
</gene>
<comment type="caution">
    <text evidence="1">The sequence shown here is derived from an EMBL/GenBank/DDBJ whole genome shotgun (WGS) entry which is preliminary data.</text>
</comment>
<evidence type="ECO:0000313" key="2">
    <source>
        <dbReference type="Proteomes" id="UP000436181"/>
    </source>
</evidence>
<dbReference type="InterPro" id="IPR007325">
    <property type="entry name" value="KFase/CYL"/>
</dbReference>
<protein>
    <submittedName>
        <fullName evidence="1">Cyclase family protein</fullName>
    </submittedName>
</protein>
<keyword evidence="2" id="KW-1185">Reference proteome</keyword>
<organism evidence="1 2">
    <name type="scientific">Corynebacterium zhongnanshanii</name>
    <dbReference type="NCBI Taxonomy" id="2768834"/>
    <lineage>
        <taxon>Bacteria</taxon>
        <taxon>Bacillati</taxon>
        <taxon>Actinomycetota</taxon>
        <taxon>Actinomycetes</taxon>
        <taxon>Mycobacteriales</taxon>
        <taxon>Corynebacteriaceae</taxon>
        <taxon>Corynebacterium</taxon>
    </lineage>
</organism>
<name>A0ABQ6VEH1_9CORY</name>
<dbReference type="EMBL" id="WBZJ01000001">
    <property type="protein sequence ID" value="KAB3522825.1"/>
    <property type="molecule type" value="Genomic_DNA"/>
</dbReference>
<dbReference type="Proteomes" id="UP000436181">
    <property type="component" value="Unassembled WGS sequence"/>
</dbReference>
<dbReference type="Gene3D" id="3.50.30.50">
    <property type="entry name" value="Putative cyclase"/>
    <property type="match status" value="1"/>
</dbReference>
<reference evidence="1 2" key="1">
    <citation type="submission" date="2019-10" db="EMBL/GenBank/DDBJ databases">
        <title>Corynebacterium sp novel species isolated from the respiratory tract of Marmot.</title>
        <authorList>
            <person name="Zhang G."/>
        </authorList>
    </citation>
    <scope>NUCLEOTIDE SEQUENCE [LARGE SCALE GENOMIC DNA]</scope>
    <source>
        <strain evidence="1 2">336</strain>
    </source>
</reference>
<proteinExistence type="predicted"/>
<dbReference type="SUPFAM" id="SSF102198">
    <property type="entry name" value="Putative cyclase"/>
    <property type="match status" value="1"/>
</dbReference>
<dbReference type="PANTHER" id="PTHR43564">
    <property type="entry name" value="KYNURENINE FORMAMIDASE-LIKE PROTEIN"/>
    <property type="match status" value="1"/>
</dbReference>
<sequence>MTQHELWDITARLHSSDFRFVDLTHTFFPGQPKFAMLPDQETTRIFTVDEQGFTVDRYSLVGQWGTHVDPPIHFVNNARTLDELSVEDMILPLVVLNLVDAVQDNPNYAVSTQDIERWEAEHGPIPAGSFVALRTDWHKRWDTDDLYGKDQDGHNNCPGWSLEALEALHQRGVTAIGHETTDTDPGSSIDQGNFECELYWLKMDHWQIELMAHLNEVPEAGALIVATWAKPKDGTGFPARVFAVVPR</sequence>
<accession>A0ABQ6VEH1</accession>
<dbReference type="RefSeq" id="WP_151843706.1">
    <property type="nucleotide sequence ID" value="NZ_WBZJ01000001.1"/>
</dbReference>